<gene>
    <name evidence="1" type="ORF">MCHLO_06805</name>
</gene>
<accession>A0ABQ0LG29</accession>
<name>A0ABQ0LG29_MYCCL</name>
<dbReference type="EMBL" id="DF845534">
    <property type="protein sequence ID" value="GAT49494.1"/>
    <property type="molecule type" value="Genomic_DNA"/>
</dbReference>
<protein>
    <submittedName>
        <fullName evidence="1">Uncharacterized protein</fullName>
    </submittedName>
</protein>
<keyword evidence="2" id="KW-1185">Reference proteome</keyword>
<evidence type="ECO:0000313" key="1">
    <source>
        <dbReference type="EMBL" id="GAT49494.1"/>
    </source>
</evidence>
<sequence>MTAVLSSSTGNESYLAPNVERTTSPPLRTIISLEDNDDNAGFLVDALRCHSHTTEGSPAYLSFKCDQMAIELPCNSSGAAQLMDVLRTQCKTYRSEQKALMDRFLEQTLYLGIVRHQLDLLALRVADAEEDITRTATTLEAMGLSH</sequence>
<proteinExistence type="predicted"/>
<organism evidence="1 2">
    <name type="scientific">Mycena chlorophos</name>
    <name type="common">Agaric fungus</name>
    <name type="synonym">Agaricus chlorophos</name>
    <dbReference type="NCBI Taxonomy" id="658473"/>
    <lineage>
        <taxon>Eukaryota</taxon>
        <taxon>Fungi</taxon>
        <taxon>Dikarya</taxon>
        <taxon>Basidiomycota</taxon>
        <taxon>Agaricomycotina</taxon>
        <taxon>Agaricomycetes</taxon>
        <taxon>Agaricomycetidae</taxon>
        <taxon>Agaricales</taxon>
        <taxon>Marasmiineae</taxon>
        <taxon>Mycenaceae</taxon>
        <taxon>Mycena</taxon>
    </lineage>
</organism>
<dbReference type="Proteomes" id="UP000815677">
    <property type="component" value="Unassembled WGS sequence"/>
</dbReference>
<evidence type="ECO:0000313" key="2">
    <source>
        <dbReference type="Proteomes" id="UP000815677"/>
    </source>
</evidence>
<reference evidence="1" key="1">
    <citation type="submission" date="2014-09" db="EMBL/GenBank/DDBJ databases">
        <title>Genome sequence of the luminous mushroom Mycena chlorophos for searching fungal bioluminescence genes.</title>
        <authorList>
            <person name="Tanaka Y."/>
            <person name="Kasuga D."/>
            <person name="Oba Y."/>
            <person name="Hase S."/>
            <person name="Sato K."/>
            <person name="Oba Y."/>
            <person name="Sakakibara Y."/>
        </authorList>
    </citation>
    <scope>NUCLEOTIDE SEQUENCE</scope>
</reference>